<organism evidence="2 3">
    <name type="scientific">Archangium gephyra</name>
    <dbReference type="NCBI Taxonomy" id="48"/>
    <lineage>
        <taxon>Bacteria</taxon>
        <taxon>Pseudomonadati</taxon>
        <taxon>Myxococcota</taxon>
        <taxon>Myxococcia</taxon>
        <taxon>Myxococcales</taxon>
        <taxon>Cystobacterineae</taxon>
        <taxon>Archangiaceae</taxon>
        <taxon>Archangium</taxon>
    </lineage>
</organism>
<evidence type="ECO:0000256" key="1">
    <source>
        <dbReference type="SAM" id="MobiDB-lite"/>
    </source>
</evidence>
<feature type="compositionally biased region" description="Polar residues" evidence="1">
    <location>
        <begin position="35"/>
        <end position="45"/>
    </location>
</feature>
<protein>
    <submittedName>
        <fullName evidence="2">Uncharacterized protein</fullName>
    </submittedName>
</protein>
<feature type="region of interest" description="Disordered" evidence="1">
    <location>
        <begin position="1"/>
        <end position="63"/>
    </location>
</feature>
<proteinExistence type="predicted"/>
<dbReference type="AlphaFoldDB" id="A0AAC8TCB5"/>
<dbReference type="EMBL" id="CP011509">
    <property type="protein sequence ID" value="AKJ00628.1"/>
    <property type="molecule type" value="Genomic_DNA"/>
</dbReference>
<gene>
    <name evidence="2" type="ORF">AA314_02254</name>
</gene>
<name>A0AAC8TCB5_9BACT</name>
<sequence>MLSGKSEGHYGRRTGERQGRHSTGTALVGARPSTRRQSVTPSVDQCSLHGKTSRRPAGSPEGK</sequence>
<evidence type="ECO:0000313" key="2">
    <source>
        <dbReference type="EMBL" id="AKJ00628.1"/>
    </source>
</evidence>
<feature type="compositionally biased region" description="Basic and acidic residues" evidence="1">
    <location>
        <begin position="1"/>
        <end position="19"/>
    </location>
</feature>
<evidence type="ECO:0000313" key="3">
    <source>
        <dbReference type="Proteomes" id="UP000035579"/>
    </source>
</evidence>
<accession>A0AAC8TCB5</accession>
<reference evidence="2 3" key="1">
    <citation type="submission" date="2015-05" db="EMBL/GenBank/DDBJ databases">
        <title>Genome assembly of Archangium gephyra DSM 2261.</title>
        <authorList>
            <person name="Sharma G."/>
            <person name="Subramanian S."/>
        </authorList>
    </citation>
    <scope>NUCLEOTIDE SEQUENCE [LARGE SCALE GENOMIC DNA]</scope>
    <source>
        <strain evidence="2 3">DSM 2261</strain>
    </source>
</reference>
<dbReference type="KEGG" id="age:AA314_02254"/>
<dbReference type="Proteomes" id="UP000035579">
    <property type="component" value="Chromosome"/>
</dbReference>